<protein>
    <submittedName>
        <fullName evidence="1">Gag-pol polyprotein</fullName>
    </submittedName>
</protein>
<comment type="caution">
    <text evidence="1">The sequence shown here is derived from an EMBL/GenBank/DDBJ whole genome shotgun (WGS) entry which is preliminary data.</text>
</comment>
<dbReference type="EMBL" id="LXQA010390832">
    <property type="protein sequence ID" value="MCI48733.1"/>
    <property type="molecule type" value="Genomic_DNA"/>
</dbReference>
<accession>A0A392SIN4</accession>
<evidence type="ECO:0000313" key="2">
    <source>
        <dbReference type="Proteomes" id="UP000265520"/>
    </source>
</evidence>
<organism evidence="1 2">
    <name type="scientific">Trifolium medium</name>
    <dbReference type="NCBI Taxonomy" id="97028"/>
    <lineage>
        <taxon>Eukaryota</taxon>
        <taxon>Viridiplantae</taxon>
        <taxon>Streptophyta</taxon>
        <taxon>Embryophyta</taxon>
        <taxon>Tracheophyta</taxon>
        <taxon>Spermatophyta</taxon>
        <taxon>Magnoliopsida</taxon>
        <taxon>eudicotyledons</taxon>
        <taxon>Gunneridae</taxon>
        <taxon>Pentapetalae</taxon>
        <taxon>rosids</taxon>
        <taxon>fabids</taxon>
        <taxon>Fabales</taxon>
        <taxon>Fabaceae</taxon>
        <taxon>Papilionoideae</taxon>
        <taxon>50 kb inversion clade</taxon>
        <taxon>NPAAA clade</taxon>
        <taxon>Hologalegina</taxon>
        <taxon>IRL clade</taxon>
        <taxon>Trifolieae</taxon>
        <taxon>Trifolium</taxon>
    </lineage>
</organism>
<sequence length="67" mass="7450">MTARKETNLGDDFYTFIVDGDPLTYSEAISSPDGPFWKEAINNEIHSIVSNHTWEIVDLPQGAKPIG</sequence>
<evidence type="ECO:0000313" key="1">
    <source>
        <dbReference type="EMBL" id="MCI48733.1"/>
    </source>
</evidence>
<dbReference type="AlphaFoldDB" id="A0A392SIN4"/>
<keyword evidence="2" id="KW-1185">Reference proteome</keyword>
<reference evidence="1 2" key="1">
    <citation type="journal article" date="2018" name="Front. Plant Sci.">
        <title>Red Clover (Trifolium pratense) and Zigzag Clover (T. medium) - A Picture of Genomic Similarities and Differences.</title>
        <authorList>
            <person name="Dluhosova J."/>
            <person name="Istvanek J."/>
            <person name="Nedelnik J."/>
            <person name="Repkova J."/>
        </authorList>
    </citation>
    <scope>NUCLEOTIDE SEQUENCE [LARGE SCALE GENOMIC DNA]</scope>
    <source>
        <strain evidence="2">cv. 10/8</strain>
        <tissue evidence="1">Leaf</tissue>
    </source>
</reference>
<name>A0A392SIN4_9FABA</name>
<dbReference type="Proteomes" id="UP000265520">
    <property type="component" value="Unassembled WGS sequence"/>
</dbReference>
<proteinExistence type="predicted"/>
<feature type="non-terminal residue" evidence="1">
    <location>
        <position position="67"/>
    </location>
</feature>